<evidence type="ECO:0000256" key="9">
    <source>
        <dbReference type="PIRSR" id="PIRSR617736-1"/>
    </source>
</evidence>
<dbReference type="AlphaFoldDB" id="A0A455T2J5"/>
<sequence>MSITGRPQDHRSFPASLAGGSDLAGGFPPGFLWGAATSAYQIEGAVREDGRAPSIWDRFVIRPGAIFQGQTGDVAADHYHHMEEDVALMARLNLRAYRFSIAWPRVLPQGTGPVNERGLAFYERLVDTLLARGIEPLVTLYHWDLPAALEDRGGWLVRDTAQAFAEYAEVVARRLGDRVRWWITQNEPWCSSYLGYALGVHAPGMHDKQLAVIVGHHILLSHGLAVQRLRSLLPSEAQIGIALDFYPVYAADERPETLQAVEQADTFRNRWFLDPLFRAEYPEALFSVLGVAPPPIHADDLAVIATPLDFLGVNYYSRMLVRGATGGSAAASSGNPGYEVIERIPGAAYTDMGWEIFPEGLEVILTRLHREYRPKALLVTENGAAFEDHWHGGESVHDWQRIHYLQMHVEALRRVLAQQVPLKGYMVWSLLDNFEWAFGYSKRFGLVYVDYATQRRIIKDSGRWYASFIAAQRR</sequence>
<dbReference type="GO" id="GO:0030245">
    <property type="term" value="P:cellulose catabolic process"/>
    <property type="evidence" value="ECO:0007669"/>
    <property type="project" value="UniProtKB-KW"/>
</dbReference>
<keyword evidence="6" id="KW-0119">Carbohydrate metabolism</keyword>
<feature type="binding site" evidence="10">
    <location>
        <position position="142"/>
    </location>
    <ligand>
        <name>substrate</name>
    </ligand>
</feature>
<evidence type="ECO:0000256" key="7">
    <source>
        <dbReference type="ARBA" id="ARBA00023295"/>
    </source>
</evidence>
<dbReference type="NCBIfam" id="TIGR03356">
    <property type="entry name" value="BGL"/>
    <property type="match status" value="1"/>
</dbReference>
<comment type="catalytic activity">
    <reaction evidence="1 12">
        <text>Hydrolysis of terminal, non-reducing beta-D-glucosyl residues with release of beta-D-glucose.</text>
        <dbReference type="EC" id="3.2.1.21"/>
    </reaction>
</comment>
<keyword evidence="5" id="KW-0136">Cellulose degradation</keyword>
<dbReference type="InterPro" id="IPR001360">
    <property type="entry name" value="Glyco_hydro_1"/>
</dbReference>
<dbReference type="GO" id="GO:0008422">
    <property type="term" value="F:beta-glucosidase activity"/>
    <property type="evidence" value="ECO:0007669"/>
    <property type="project" value="UniProtKB-EC"/>
</dbReference>
<dbReference type="InterPro" id="IPR017736">
    <property type="entry name" value="Glyco_hydro_1_beta-glucosidase"/>
</dbReference>
<evidence type="ECO:0000313" key="13">
    <source>
        <dbReference type="EMBL" id="BBH93609.1"/>
    </source>
</evidence>
<dbReference type="InterPro" id="IPR018120">
    <property type="entry name" value="Glyco_hydro_1_AS"/>
</dbReference>
<name>A0A455T2J5_9CHLR</name>
<feature type="binding site" evidence="10">
    <location>
        <position position="316"/>
    </location>
    <ligand>
        <name>substrate</name>
    </ligand>
</feature>
<feature type="binding site" evidence="10">
    <location>
        <begin position="435"/>
        <end position="436"/>
    </location>
    <ligand>
        <name>substrate</name>
    </ligand>
</feature>
<dbReference type="Pfam" id="PF00232">
    <property type="entry name" value="Glyco_hydro_1"/>
    <property type="match status" value="1"/>
</dbReference>
<accession>A0A455T2J5</accession>
<dbReference type="EMBL" id="AP019377">
    <property type="protein sequence ID" value="BBH93609.1"/>
    <property type="molecule type" value="Genomic_DNA"/>
</dbReference>
<dbReference type="PANTHER" id="PTHR10353:SF36">
    <property type="entry name" value="LP05116P"/>
    <property type="match status" value="1"/>
</dbReference>
<evidence type="ECO:0000256" key="8">
    <source>
        <dbReference type="ARBA" id="ARBA00023326"/>
    </source>
</evidence>
<gene>
    <name evidence="13" type="ORF">KTA_18080</name>
</gene>
<dbReference type="PROSITE" id="PS00572">
    <property type="entry name" value="GLYCOSYL_HYDROL_F1_1"/>
    <property type="match status" value="1"/>
</dbReference>
<feature type="active site" description="Proton donor" evidence="9">
    <location>
        <position position="187"/>
    </location>
</feature>
<dbReference type="PROSITE" id="PS00653">
    <property type="entry name" value="GLYCOSYL_HYDROL_F1_2"/>
    <property type="match status" value="1"/>
</dbReference>
<feature type="binding site" evidence="10">
    <location>
        <position position="186"/>
    </location>
    <ligand>
        <name>substrate</name>
    </ligand>
</feature>
<dbReference type="PRINTS" id="PR00131">
    <property type="entry name" value="GLHYDRLASE1"/>
</dbReference>
<organism evidence="13">
    <name type="scientific">Thermogemmatispora argillosa</name>
    <dbReference type="NCBI Taxonomy" id="2045280"/>
    <lineage>
        <taxon>Bacteria</taxon>
        <taxon>Bacillati</taxon>
        <taxon>Chloroflexota</taxon>
        <taxon>Ktedonobacteria</taxon>
        <taxon>Thermogemmatisporales</taxon>
        <taxon>Thermogemmatisporaceae</taxon>
        <taxon>Thermogemmatispora</taxon>
    </lineage>
</organism>
<comment type="similarity">
    <text evidence="2 12">Belongs to the glycosyl hydrolase 1 family.</text>
</comment>
<evidence type="ECO:0000256" key="10">
    <source>
        <dbReference type="PIRSR" id="PIRSR617736-2"/>
    </source>
</evidence>
<evidence type="ECO:0000256" key="12">
    <source>
        <dbReference type="RuleBase" id="RU361175"/>
    </source>
</evidence>
<dbReference type="PANTHER" id="PTHR10353">
    <property type="entry name" value="GLYCOSYL HYDROLASE"/>
    <property type="match status" value="1"/>
</dbReference>
<feature type="binding site" evidence="10">
    <location>
        <position position="41"/>
    </location>
    <ligand>
        <name>substrate</name>
    </ligand>
</feature>
<evidence type="ECO:0000256" key="1">
    <source>
        <dbReference type="ARBA" id="ARBA00000448"/>
    </source>
</evidence>
<dbReference type="FunFam" id="3.20.20.80:FF:000004">
    <property type="entry name" value="Beta-glucosidase 6-phospho-beta-glucosidase"/>
    <property type="match status" value="1"/>
</dbReference>
<dbReference type="EC" id="3.2.1.21" evidence="3 12"/>
<dbReference type="Gene3D" id="3.20.20.80">
    <property type="entry name" value="Glycosidases"/>
    <property type="match status" value="1"/>
</dbReference>
<dbReference type="InterPro" id="IPR033132">
    <property type="entry name" value="GH_1_N_CS"/>
</dbReference>
<feature type="active site" description="Nucleophile" evidence="9 11">
    <location>
        <position position="381"/>
    </location>
</feature>
<proteinExistence type="inferred from homology"/>
<evidence type="ECO:0000256" key="6">
    <source>
        <dbReference type="ARBA" id="ARBA00023277"/>
    </source>
</evidence>
<evidence type="ECO:0000256" key="3">
    <source>
        <dbReference type="ARBA" id="ARBA00012744"/>
    </source>
</evidence>
<dbReference type="InterPro" id="IPR017853">
    <property type="entry name" value="GH"/>
</dbReference>
<dbReference type="GO" id="GO:0005829">
    <property type="term" value="C:cytosol"/>
    <property type="evidence" value="ECO:0007669"/>
    <property type="project" value="TreeGrafter"/>
</dbReference>
<protein>
    <recommendedName>
        <fullName evidence="3 12">Beta-glucosidase</fullName>
        <ecNumber evidence="3 12">3.2.1.21</ecNumber>
    </recommendedName>
</protein>
<keyword evidence="7 12" id="KW-0326">Glycosidase</keyword>
<evidence type="ECO:0000256" key="4">
    <source>
        <dbReference type="ARBA" id="ARBA00022801"/>
    </source>
</evidence>
<keyword evidence="4 12" id="KW-0378">Hydrolase</keyword>
<evidence type="ECO:0000256" key="2">
    <source>
        <dbReference type="ARBA" id="ARBA00010838"/>
    </source>
</evidence>
<reference evidence="13" key="1">
    <citation type="submission" date="2018-12" db="EMBL/GenBank/DDBJ databases">
        <title>Novel natural products biosynthetic potential of the class Ktedonobacteria.</title>
        <authorList>
            <person name="Zheng Y."/>
            <person name="Saitou A."/>
            <person name="Wang C.M."/>
            <person name="Toyoda A."/>
            <person name="Minakuchi Y."/>
            <person name="Sekiguchi Y."/>
            <person name="Ueda K."/>
            <person name="Takano H."/>
            <person name="Sakai Y."/>
            <person name="Yokota A."/>
            <person name="Yabe S."/>
        </authorList>
    </citation>
    <scope>NUCLEOTIDE SEQUENCE</scope>
    <source>
        <strain evidence="13">A3-2</strain>
    </source>
</reference>
<keyword evidence="8" id="KW-0624">Polysaccharide degradation</keyword>
<feature type="binding site" evidence="10">
    <location>
        <position position="428"/>
    </location>
    <ligand>
        <name>substrate</name>
    </ligand>
</feature>
<evidence type="ECO:0000256" key="11">
    <source>
        <dbReference type="PROSITE-ProRule" id="PRU10055"/>
    </source>
</evidence>
<evidence type="ECO:0000256" key="5">
    <source>
        <dbReference type="ARBA" id="ARBA00023001"/>
    </source>
</evidence>
<dbReference type="SUPFAM" id="SSF51445">
    <property type="entry name" value="(Trans)glycosidases"/>
    <property type="match status" value="1"/>
</dbReference>